<reference evidence="6 7" key="1">
    <citation type="submission" date="2022-08" db="EMBL/GenBank/DDBJ databases">
        <title>Taxonomy of Curtobacterium flaccumfaciens.</title>
        <authorList>
            <person name="Osdaghi E."/>
            <person name="Taghavi S.M."/>
            <person name="Hamidizade M."/>
            <person name="Abachi H."/>
            <person name="Fazliarab A."/>
            <person name="Baeyen S."/>
            <person name="Portier P."/>
            <person name="Van Vaerenbergh J."/>
            <person name="Jacques M.-A."/>
        </authorList>
    </citation>
    <scope>NUCLEOTIDE SEQUENCE [LARGE SCALE GENOMIC DNA]</scope>
    <source>
        <strain evidence="6 7">LMG8786T</strain>
    </source>
</reference>
<evidence type="ECO:0000256" key="1">
    <source>
        <dbReference type="ARBA" id="ARBA00022630"/>
    </source>
</evidence>
<dbReference type="InterPro" id="IPR011251">
    <property type="entry name" value="Luciferase-like_dom"/>
</dbReference>
<comment type="caution">
    <text evidence="6">The sequence shown here is derived from an EMBL/GenBank/DDBJ whole genome shotgun (WGS) entry which is preliminary data.</text>
</comment>
<dbReference type="PANTHER" id="PTHR30011:SF16">
    <property type="entry name" value="C2H2 FINGER DOMAIN TRANSCRIPTION FACTOR (EUROFUNG)-RELATED"/>
    <property type="match status" value="1"/>
</dbReference>
<dbReference type="EMBL" id="JANVAD010000001">
    <property type="protein sequence ID" value="MCS6520961.1"/>
    <property type="molecule type" value="Genomic_DNA"/>
</dbReference>
<dbReference type="GeneID" id="95325669"/>
<dbReference type="SUPFAM" id="SSF51679">
    <property type="entry name" value="Bacterial luciferase-like"/>
    <property type="match status" value="1"/>
</dbReference>
<dbReference type="InterPro" id="IPR036661">
    <property type="entry name" value="Luciferase-like_sf"/>
</dbReference>
<accession>A0ABT2HCG8</accession>
<sequence>MPDRTILVTALHGAGWHPAAWRADPAAARDTTRLAHWRRVVVEQGRAGIDAVTLEDAFTAGPLDADGDLDTRTVVGRLDALLVASAVAPATRSVGLVPTVSVTHTEPFHVATGLQTLDHVSAGRAGWRIQVSPTTREAALFGRRSGRDDPATLAAEAREVAEVVSRLWDSWDDDAIIRDVATGRFIDRDRIHDARFVGEHVSVHGASIVPRSPQGRPPVFALAHDDDAARLAVDTADVVLVTPGASGPSGGVGGVGGVGLEARGALARVRHAEQAAGSATVRPVLADLAVLLGSSVAEAEDELAALDAASGSPYSAASDAAVLVTTATGLVDRIADLRAIGYAGVRLRPLRTSADSTAVARQLVPALVTAGLRADPPSRPTVDLRTRLGIAPAVSRYAVPTQGVPS</sequence>
<evidence type="ECO:0000256" key="3">
    <source>
        <dbReference type="ARBA" id="ARBA00023002"/>
    </source>
</evidence>
<protein>
    <submittedName>
        <fullName evidence="6">LLM class flavin-dependent oxidoreductase</fullName>
    </submittedName>
</protein>
<dbReference type="RefSeq" id="WP_141861302.1">
    <property type="nucleotide sequence ID" value="NZ_BMNV01000002.1"/>
</dbReference>
<dbReference type="Proteomes" id="UP001652264">
    <property type="component" value="Unassembled WGS sequence"/>
</dbReference>
<evidence type="ECO:0000259" key="5">
    <source>
        <dbReference type="Pfam" id="PF00296"/>
    </source>
</evidence>
<dbReference type="PANTHER" id="PTHR30011">
    <property type="entry name" value="ALKANESULFONATE MONOOXYGENASE-RELATED"/>
    <property type="match status" value="1"/>
</dbReference>
<evidence type="ECO:0000256" key="4">
    <source>
        <dbReference type="ARBA" id="ARBA00023033"/>
    </source>
</evidence>
<gene>
    <name evidence="6" type="ORF">NYQ28_00070</name>
</gene>
<keyword evidence="3" id="KW-0560">Oxidoreductase</keyword>
<evidence type="ECO:0000313" key="6">
    <source>
        <dbReference type="EMBL" id="MCS6520961.1"/>
    </source>
</evidence>
<keyword evidence="2" id="KW-0288">FMN</keyword>
<name>A0ABT2HCG8_9MICO</name>
<evidence type="ECO:0000313" key="7">
    <source>
        <dbReference type="Proteomes" id="UP001652264"/>
    </source>
</evidence>
<feature type="domain" description="Luciferase-like" evidence="5">
    <location>
        <begin position="31"/>
        <end position="305"/>
    </location>
</feature>
<proteinExistence type="predicted"/>
<dbReference type="InterPro" id="IPR051260">
    <property type="entry name" value="Diverse_substr_monoxygenases"/>
</dbReference>
<dbReference type="Gene3D" id="3.20.20.30">
    <property type="entry name" value="Luciferase-like domain"/>
    <property type="match status" value="1"/>
</dbReference>
<keyword evidence="7" id="KW-1185">Reference proteome</keyword>
<keyword evidence="4" id="KW-0503">Monooxygenase</keyword>
<dbReference type="Pfam" id="PF00296">
    <property type="entry name" value="Bac_luciferase"/>
    <property type="match status" value="1"/>
</dbReference>
<organism evidence="6 7">
    <name type="scientific">Curtobacterium citreum</name>
    <dbReference type="NCBI Taxonomy" id="2036"/>
    <lineage>
        <taxon>Bacteria</taxon>
        <taxon>Bacillati</taxon>
        <taxon>Actinomycetota</taxon>
        <taxon>Actinomycetes</taxon>
        <taxon>Micrococcales</taxon>
        <taxon>Microbacteriaceae</taxon>
        <taxon>Curtobacterium</taxon>
    </lineage>
</organism>
<evidence type="ECO:0000256" key="2">
    <source>
        <dbReference type="ARBA" id="ARBA00022643"/>
    </source>
</evidence>
<keyword evidence="1" id="KW-0285">Flavoprotein</keyword>